<reference evidence="3" key="1">
    <citation type="journal article" date="2013" name="Proc. Natl. Acad. Sci. U.S.A.">
        <title>Improving the coverage of the cyanobacterial phylum using diversity-driven genome sequencing.</title>
        <authorList>
            <person name="Shih P.M."/>
            <person name="Wu D."/>
            <person name="Latifi A."/>
            <person name="Axen S.D."/>
            <person name="Fewer D.P."/>
            <person name="Talla E."/>
            <person name="Calteau A."/>
            <person name="Cai F."/>
            <person name="Tandeau de Marsac N."/>
            <person name="Rippka R."/>
            <person name="Herdman M."/>
            <person name="Sivonen K."/>
            <person name="Coursin T."/>
            <person name="Laurent T."/>
            <person name="Goodwin L."/>
            <person name="Nolan M."/>
            <person name="Davenport K.W."/>
            <person name="Han C.S."/>
            <person name="Rubin E.M."/>
            <person name="Eisen J.A."/>
            <person name="Woyke T."/>
            <person name="Gugger M."/>
            <person name="Kerfeld C.A."/>
        </authorList>
    </citation>
    <scope>NUCLEOTIDE SEQUENCE [LARGE SCALE GENOMIC DNA]</scope>
    <source>
        <strain evidence="3">ATCC 27899 / PCC 7122</strain>
    </source>
</reference>
<keyword evidence="3" id="KW-1185">Reference proteome</keyword>
<gene>
    <name evidence="2" type="ordered locus">Anacy_1016</name>
</gene>
<dbReference type="OrthoDB" id="9763270at2"/>
<organism evidence="2 3">
    <name type="scientific">Anabaena cylindrica (strain ATCC 27899 / PCC 7122)</name>
    <dbReference type="NCBI Taxonomy" id="272123"/>
    <lineage>
        <taxon>Bacteria</taxon>
        <taxon>Bacillati</taxon>
        <taxon>Cyanobacteriota</taxon>
        <taxon>Cyanophyceae</taxon>
        <taxon>Nostocales</taxon>
        <taxon>Nostocaceae</taxon>
        <taxon>Anabaena</taxon>
    </lineage>
</organism>
<evidence type="ECO:0000256" key="1">
    <source>
        <dbReference type="SAM" id="MobiDB-lite"/>
    </source>
</evidence>
<proteinExistence type="predicted"/>
<dbReference type="eggNOG" id="COG1372">
    <property type="taxonomic scope" value="Bacteria"/>
</dbReference>
<name>K9ZBM6_ANACC</name>
<accession>K9ZBM6</accession>
<dbReference type="STRING" id="272123.Anacy_1016"/>
<protein>
    <submittedName>
        <fullName evidence="2">Hedgehog/intein hint domain-containing protein</fullName>
    </submittedName>
</protein>
<dbReference type="KEGG" id="acy:Anacy_1016"/>
<dbReference type="EMBL" id="CP003659">
    <property type="protein sequence ID" value="AFZ56591.1"/>
    <property type="molecule type" value="Genomic_DNA"/>
</dbReference>
<dbReference type="HOGENOM" id="CLU_2490994_0_0_3"/>
<dbReference type="Proteomes" id="UP000010474">
    <property type="component" value="Chromosome"/>
</dbReference>
<feature type="region of interest" description="Disordered" evidence="1">
    <location>
        <begin position="1"/>
        <end position="21"/>
    </location>
</feature>
<evidence type="ECO:0000313" key="3">
    <source>
        <dbReference type="Proteomes" id="UP000010474"/>
    </source>
</evidence>
<dbReference type="AlphaFoldDB" id="K9ZBM6"/>
<sequence>MVQELERKRQSPSFPESAPATNPVLFMTCSRRTEALLKESYDQVCDSEALRRNRTLRCLVELGKFSQPVKINLTNY</sequence>
<evidence type="ECO:0000313" key="2">
    <source>
        <dbReference type="EMBL" id="AFZ56591.1"/>
    </source>
</evidence>